<protein>
    <submittedName>
        <fullName evidence="2">Uncharacterized protein</fullName>
    </submittedName>
</protein>
<proteinExistence type="predicted"/>
<dbReference type="Proteomes" id="UP001079430">
    <property type="component" value="Unassembled WGS sequence"/>
</dbReference>
<gene>
    <name evidence="2" type="ORF">O3W52_28410</name>
</gene>
<sequence length="113" mass="12365">MFDESYCRGMTLGLPEISIEGLNELATVLESFGATQAPGAKSRPSRKKEKVMRNRRYQNRAQLVLELERKNCQAPVVRNTKGLVEALADLLLEALAVGGATKTGGVDEHQDHA</sequence>
<name>A0ABT4KP02_9HYPH</name>
<evidence type="ECO:0000256" key="1">
    <source>
        <dbReference type="SAM" id="MobiDB-lite"/>
    </source>
</evidence>
<reference evidence="2" key="1">
    <citation type="submission" date="2022-10" db="EMBL/GenBank/DDBJ databases">
        <title>Whole genome sequencing of three plant growth promoting bacteria isolated from Vachellia tortilis subsp. raddiana in Morocco.</title>
        <authorList>
            <person name="Hnini M."/>
            <person name="Zouagui R."/>
            <person name="Zouagui H."/>
            <person name="Chemao Elfihri M.-W."/>
            <person name="Ibrahimi A."/>
            <person name="Sbabou L."/>
            <person name="Aurag J."/>
        </authorList>
    </citation>
    <scope>NUCLEOTIDE SEQUENCE</scope>
    <source>
        <strain evidence="2">LMR678</strain>
    </source>
</reference>
<organism evidence="2 3">
    <name type="scientific">Sinorhizobium psoraleae</name>
    <dbReference type="NCBI Taxonomy" id="520838"/>
    <lineage>
        <taxon>Bacteria</taxon>
        <taxon>Pseudomonadati</taxon>
        <taxon>Pseudomonadota</taxon>
        <taxon>Alphaproteobacteria</taxon>
        <taxon>Hyphomicrobiales</taxon>
        <taxon>Rhizobiaceae</taxon>
        <taxon>Sinorhizobium/Ensifer group</taxon>
        <taxon>Sinorhizobium</taxon>
    </lineage>
</organism>
<comment type="caution">
    <text evidence="2">The sequence shown here is derived from an EMBL/GenBank/DDBJ whole genome shotgun (WGS) entry which is preliminary data.</text>
</comment>
<feature type="region of interest" description="Disordered" evidence="1">
    <location>
        <begin position="34"/>
        <end position="53"/>
    </location>
</feature>
<keyword evidence="3" id="KW-1185">Reference proteome</keyword>
<accession>A0ABT4KP02</accession>
<feature type="compositionally biased region" description="Basic residues" evidence="1">
    <location>
        <begin position="43"/>
        <end position="53"/>
    </location>
</feature>
<evidence type="ECO:0000313" key="2">
    <source>
        <dbReference type="EMBL" id="MCZ4093700.1"/>
    </source>
</evidence>
<dbReference type="EMBL" id="JAPVOI010000005">
    <property type="protein sequence ID" value="MCZ4093700.1"/>
    <property type="molecule type" value="Genomic_DNA"/>
</dbReference>
<dbReference type="RefSeq" id="WP_269285510.1">
    <property type="nucleotide sequence ID" value="NZ_JAPVOI010000005.1"/>
</dbReference>
<evidence type="ECO:0000313" key="3">
    <source>
        <dbReference type="Proteomes" id="UP001079430"/>
    </source>
</evidence>